<dbReference type="PROSITE" id="PS50949">
    <property type="entry name" value="HTH_GNTR"/>
    <property type="match status" value="1"/>
</dbReference>
<dbReference type="SMART" id="SM00895">
    <property type="entry name" value="FCD"/>
    <property type="match status" value="1"/>
</dbReference>
<dbReference type="InterPro" id="IPR011711">
    <property type="entry name" value="GntR_C"/>
</dbReference>
<name>A0ABW1VIH6_9MICO</name>
<keyword evidence="2" id="KW-0238">DNA-binding</keyword>
<accession>A0ABW1VIH6</accession>
<dbReference type="RefSeq" id="WP_386731858.1">
    <property type="nucleotide sequence ID" value="NZ_JBHSTP010000003.1"/>
</dbReference>
<dbReference type="InterPro" id="IPR008920">
    <property type="entry name" value="TF_FadR/GntR_C"/>
</dbReference>
<dbReference type="SUPFAM" id="SSF48008">
    <property type="entry name" value="GntR ligand-binding domain-like"/>
    <property type="match status" value="1"/>
</dbReference>
<dbReference type="PANTHER" id="PTHR43537:SF45">
    <property type="entry name" value="GNTR FAMILY REGULATORY PROTEIN"/>
    <property type="match status" value="1"/>
</dbReference>
<dbReference type="SMART" id="SM00345">
    <property type="entry name" value="HTH_GNTR"/>
    <property type="match status" value="1"/>
</dbReference>
<feature type="domain" description="HTH gntR-type" evidence="4">
    <location>
        <begin position="13"/>
        <end position="80"/>
    </location>
</feature>
<evidence type="ECO:0000313" key="5">
    <source>
        <dbReference type="EMBL" id="MFC6356821.1"/>
    </source>
</evidence>
<dbReference type="SUPFAM" id="SSF46785">
    <property type="entry name" value="Winged helix' DNA-binding domain"/>
    <property type="match status" value="1"/>
</dbReference>
<gene>
    <name evidence="5" type="ORF">ACFQB0_11965</name>
</gene>
<evidence type="ECO:0000256" key="1">
    <source>
        <dbReference type="ARBA" id="ARBA00023015"/>
    </source>
</evidence>
<protein>
    <submittedName>
        <fullName evidence="5">GntR family transcriptional regulator</fullName>
    </submittedName>
</protein>
<dbReference type="Proteomes" id="UP001596306">
    <property type="component" value="Unassembled WGS sequence"/>
</dbReference>
<evidence type="ECO:0000256" key="3">
    <source>
        <dbReference type="ARBA" id="ARBA00023163"/>
    </source>
</evidence>
<proteinExistence type="predicted"/>
<dbReference type="InterPro" id="IPR000524">
    <property type="entry name" value="Tscrpt_reg_HTH_GntR"/>
</dbReference>
<dbReference type="InterPro" id="IPR036390">
    <property type="entry name" value="WH_DNA-bd_sf"/>
</dbReference>
<comment type="caution">
    <text evidence="5">The sequence shown here is derived from an EMBL/GenBank/DDBJ whole genome shotgun (WGS) entry which is preliminary data.</text>
</comment>
<dbReference type="CDD" id="cd07377">
    <property type="entry name" value="WHTH_GntR"/>
    <property type="match status" value="1"/>
</dbReference>
<evidence type="ECO:0000259" key="4">
    <source>
        <dbReference type="PROSITE" id="PS50949"/>
    </source>
</evidence>
<dbReference type="Pfam" id="PF00392">
    <property type="entry name" value="GntR"/>
    <property type="match status" value="1"/>
</dbReference>
<dbReference type="Pfam" id="PF07729">
    <property type="entry name" value="FCD"/>
    <property type="match status" value="1"/>
</dbReference>
<keyword evidence="6" id="KW-1185">Reference proteome</keyword>
<evidence type="ECO:0000313" key="6">
    <source>
        <dbReference type="Proteomes" id="UP001596306"/>
    </source>
</evidence>
<dbReference type="Gene3D" id="1.20.120.530">
    <property type="entry name" value="GntR ligand-binding domain-like"/>
    <property type="match status" value="1"/>
</dbReference>
<evidence type="ECO:0000256" key="2">
    <source>
        <dbReference type="ARBA" id="ARBA00023125"/>
    </source>
</evidence>
<organism evidence="5 6">
    <name type="scientific">Luethyella okanaganae</name>
    <dbReference type="NCBI Taxonomy" id="69372"/>
    <lineage>
        <taxon>Bacteria</taxon>
        <taxon>Bacillati</taxon>
        <taxon>Actinomycetota</taxon>
        <taxon>Actinomycetes</taxon>
        <taxon>Micrococcales</taxon>
        <taxon>Microbacteriaceae</taxon>
        <taxon>Luethyella</taxon>
    </lineage>
</organism>
<keyword evidence="1" id="KW-0805">Transcription regulation</keyword>
<dbReference type="Gene3D" id="1.10.10.10">
    <property type="entry name" value="Winged helix-like DNA-binding domain superfamily/Winged helix DNA-binding domain"/>
    <property type="match status" value="1"/>
</dbReference>
<dbReference type="EMBL" id="JBHSTP010000003">
    <property type="protein sequence ID" value="MFC6356821.1"/>
    <property type="molecule type" value="Genomic_DNA"/>
</dbReference>
<reference evidence="6" key="1">
    <citation type="journal article" date="2019" name="Int. J. Syst. Evol. Microbiol.">
        <title>The Global Catalogue of Microorganisms (GCM) 10K type strain sequencing project: providing services to taxonomists for standard genome sequencing and annotation.</title>
        <authorList>
            <consortium name="The Broad Institute Genomics Platform"/>
            <consortium name="The Broad Institute Genome Sequencing Center for Infectious Disease"/>
            <person name="Wu L."/>
            <person name="Ma J."/>
        </authorList>
    </citation>
    <scope>NUCLEOTIDE SEQUENCE [LARGE SCALE GENOMIC DNA]</scope>
    <source>
        <strain evidence="6">CCUG 43304</strain>
    </source>
</reference>
<dbReference type="PANTHER" id="PTHR43537">
    <property type="entry name" value="TRANSCRIPTIONAL REGULATOR, GNTR FAMILY"/>
    <property type="match status" value="1"/>
</dbReference>
<sequence length="232" mass="25399">MSISAIKPVAQPASLRAHVESMLSMAIISGELAPGTLLTVPTLAIQFDVSATPVREAMLDLEGRGFVEPVRNKGFRVTAVSDEVLRELVEVRQLLEPPAMEELARHFPTNHLSELEDLADQIVFGARTGDLRAYLEADQRFHLALTRMLGNRILVDMVADLRSRTRLVGLSAMLESSRLDESAAEHHELLGYLKTGDSAAARALMHRHIHHAVGWWAGNPEVDADSTAVSAN</sequence>
<keyword evidence="3" id="KW-0804">Transcription</keyword>
<dbReference type="InterPro" id="IPR036388">
    <property type="entry name" value="WH-like_DNA-bd_sf"/>
</dbReference>